<evidence type="ECO:0000313" key="5">
    <source>
        <dbReference type="WBParaSite" id="jg35"/>
    </source>
</evidence>
<evidence type="ECO:0000256" key="3">
    <source>
        <dbReference type="ARBA" id="ARBA00022898"/>
    </source>
</evidence>
<dbReference type="SUPFAM" id="SSF53383">
    <property type="entry name" value="PLP-dependent transferases"/>
    <property type="match status" value="1"/>
</dbReference>
<proteinExistence type="predicted"/>
<dbReference type="GO" id="GO:0019441">
    <property type="term" value="P:L-tryptophan catabolic process to kynurenine"/>
    <property type="evidence" value="ECO:0007669"/>
    <property type="project" value="TreeGrafter"/>
</dbReference>
<dbReference type="PANTHER" id="PTHR14084">
    <property type="entry name" value="KYNURENINASE"/>
    <property type="match status" value="1"/>
</dbReference>
<keyword evidence="4" id="KW-1185">Reference proteome</keyword>
<organism evidence="4 5">
    <name type="scientific">Ditylenchus dipsaci</name>
    <dbReference type="NCBI Taxonomy" id="166011"/>
    <lineage>
        <taxon>Eukaryota</taxon>
        <taxon>Metazoa</taxon>
        <taxon>Ecdysozoa</taxon>
        <taxon>Nematoda</taxon>
        <taxon>Chromadorea</taxon>
        <taxon>Rhabditida</taxon>
        <taxon>Tylenchina</taxon>
        <taxon>Tylenchomorpha</taxon>
        <taxon>Sphaerularioidea</taxon>
        <taxon>Anguinidae</taxon>
        <taxon>Anguininae</taxon>
        <taxon>Ditylenchus</taxon>
    </lineage>
</organism>
<evidence type="ECO:0000256" key="2">
    <source>
        <dbReference type="ARBA" id="ARBA00022801"/>
    </source>
</evidence>
<evidence type="ECO:0000256" key="1">
    <source>
        <dbReference type="ARBA" id="ARBA00022642"/>
    </source>
</evidence>
<dbReference type="InterPro" id="IPR010111">
    <property type="entry name" value="Kynureninase"/>
</dbReference>
<accession>A0A915E8J9</accession>
<dbReference type="Gene3D" id="3.90.1150.10">
    <property type="entry name" value="Aspartate Aminotransferase, domain 1"/>
    <property type="match status" value="1"/>
</dbReference>
<dbReference type="AlphaFoldDB" id="A0A915E8J9"/>
<dbReference type="NCBIfam" id="TIGR01814">
    <property type="entry name" value="kynureninase"/>
    <property type="match status" value="1"/>
</dbReference>
<dbReference type="WBParaSite" id="jg35">
    <property type="protein sequence ID" value="jg35"/>
    <property type="gene ID" value="jg35"/>
</dbReference>
<keyword evidence="2" id="KW-0378">Hydrolase</keyword>
<dbReference type="Proteomes" id="UP000887574">
    <property type="component" value="Unplaced"/>
</dbReference>
<dbReference type="InterPro" id="IPR015424">
    <property type="entry name" value="PyrdxlP-dep_Trfase"/>
</dbReference>
<keyword evidence="1" id="KW-0662">Pyridine nucleotide biosynthesis</keyword>
<dbReference type="Gene3D" id="3.40.640.10">
    <property type="entry name" value="Type I PLP-dependent aspartate aminotransferase-like (Major domain)"/>
    <property type="match status" value="1"/>
</dbReference>
<dbReference type="InterPro" id="IPR015422">
    <property type="entry name" value="PyrdxlP-dep_Trfase_small"/>
</dbReference>
<dbReference type="InterPro" id="IPR015421">
    <property type="entry name" value="PyrdxlP-dep_Trfase_major"/>
</dbReference>
<sequence>GEDLLRTEDILAYISQHGDSIALVFFSGVQYYTGQLFEIYNITKAGQQKGCLVGWDMAHAFANVPLQLHDWGVDFACWCTYKYGCSGAGGLGGVFVHSRYANDLGSRERMLGWWSHKMSTRFLMTNELELDQGANGFRISNPSFMLAIGMLGSLQVFSKTSIEALRKKSLLLTGYLEYLINCHLGENVNGKVSCQLVTPRDPQQRGCQLSLKFNCDIKSIYLELVKRGIAVDKRYPHVIRVAPVHLYNSFEDVWRFVDRLLASIKAVNQC</sequence>
<keyword evidence="3" id="KW-0663">Pyridoxal phosphate</keyword>
<name>A0A915E8J9_9BILA</name>
<dbReference type="GO" id="GO:0005737">
    <property type="term" value="C:cytoplasm"/>
    <property type="evidence" value="ECO:0007669"/>
    <property type="project" value="InterPro"/>
</dbReference>
<dbReference type="Pfam" id="PF22580">
    <property type="entry name" value="KYNU_C"/>
    <property type="match status" value="1"/>
</dbReference>
<dbReference type="GO" id="GO:0043420">
    <property type="term" value="P:anthranilate metabolic process"/>
    <property type="evidence" value="ECO:0007669"/>
    <property type="project" value="TreeGrafter"/>
</dbReference>
<dbReference type="GO" id="GO:0009435">
    <property type="term" value="P:NAD+ biosynthetic process"/>
    <property type="evidence" value="ECO:0007669"/>
    <property type="project" value="InterPro"/>
</dbReference>
<protein>
    <submittedName>
        <fullName evidence="5">Aminotransferase class V domain-containing protein</fullName>
    </submittedName>
</protein>
<dbReference type="GO" id="GO:0030429">
    <property type="term" value="F:kynureninase activity"/>
    <property type="evidence" value="ECO:0007669"/>
    <property type="project" value="InterPro"/>
</dbReference>
<dbReference type="GO" id="GO:0030170">
    <property type="term" value="F:pyridoxal phosphate binding"/>
    <property type="evidence" value="ECO:0007669"/>
    <property type="project" value="InterPro"/>
</dbReference>
<evidence type="ECO:0000313" key="4">
    <source>
        <dbReference type="Proteomes" id="UP000887574"/>
    </source>
</evidence>
<dbReference type="PANTHER" id="PTHR14084:SF0">
    <property type="entry name" value="KYNURENINASE"/>
    <property type="match status" value="1"/>
</dbReference>
<reference evidence="5" key="1">
    <citation type="submission" date="2022-11" db="UniProtKB">
        <authorList>
            <consortium name="WormBaseParasite"/>
        </authorList>
    </citation>
    <scope>IDENTIFICATION</scope>
</reference>